<evidence type="ECO:0000256" key="3">
    <source>
        <dbReference type="ARBA" id="ARBA00022723"/>
    </source>
</evidence>
<evidence type="ECO:0000256" key="5">
    <source>
        <dbReference type="ARBA" id="ARBA00023004"/>
    </source>
</evidence>
<dbReference type="PANTHER" id="PTHR37424:SF1">
    <property type="entry name" value="BACTERIOFERRITIN-ASSOCIATED FERREDOXIN"/>
    <property type="match status" value="1"/>
</dbReference>
<dbReference type="Gene3D" id="1.10.10.1100">
    <property type="entry name" value="BFD-like [2Fe-2S]-binding domain"/>
    <property type="match status" value="1"/>
</dbReference>
<keyword evidence="6" id="KW-0411">Iron-sulfur</keyword>
<evidence type="ECO:0000256" key="8">
    <source>
        <dbReference type="ARBA" id="ARBA00046332"/>
    </source>
</evidence>
<evidence type="ECO:0000313" key="11">
    <source>
        <dbReference type="Proteomes" id="UP000184387"/>
    </source>
</evidence>
<dbReference type="PANTHER" id="PTHR37424">
    <property type="entry name" value="BACTERIOFERRITIN-ASSOCIATED FERREDOXIN"/>
    <property type="match status" value="1"/>
</dbReference>
<keyword evidence="5" id="KW-0408">Iron</keyword>
<keyword evidence="1" id="KW-0813">Transport</keyword>
<evidence type="ECO:0000259" key="9">
    <source>
        <dbReference type="Pfam" id="PF04324"/>
    </source>
</evidence>
<evidence type="ECO:0000256" key="4">
    <source>
        <dbReference type="ARBA" id="ARBA00022982"/>
    </source>
</evidence>
<evidence type="ECO:0000256" key="2">
    <source>
        <dbReference type="ARBA" id="ARBA00022714"/>
    </source>
</evidence>
<gene>
    <name evidence="10" type="ORF">SAMN02745194_01412</name>
</gene>
<protein>
    <recommendedName>
        <fullName evidence="7">Bacterioferritin-associated ferredoxin</fullName>
    </recommendedName>
</protein>
<dbReference type="Pfam" id="PF04324">
    <property type="entry name" value="Fer2_BFD"/>
    <property type="match status" value="1"/>
</dbReference>
<keyword evidence="2" id="KW-0001">2Fe-2S</keyword>
<dbReference type="Proteomes" id="UP000184387">
    <property type="component" value="Unassembled WGS sequence"/>
</dbReference>
<reference evidence="10 11" key="1">
    <citation type="submission" date="2016-11" db="EMBL/GenBank/DDBJ databases">
        <authorList>
            <person name="Jaros S."/>
            <person name="Januszkiewicz K."/>
            <person name="Wedrychowicz H."/>
        </authorList>
    </citation>
    <scope>NUCLEOTIDE SEQUENCE [LARGE SCALE GENOMIC DNA]</scope>
    <source>
        <strain evidence="10 11">DSM 14916</strain>
    </source>
</reference>
<dbReference type="EMBL" id="FQZF01000006">
    <property type="protein sequence ID" value="SHI93225.1"/>
    <property type="molecule type" value="Genomic_DNA"/>
</dbReference>
<keyword evidence="11" id="KW-1185">Reference proteome</keyword>
<dbReference type="GO" id="GO:0046872">
    <property type="term" value="F:metal ion binding"/>
    <property type="evidence" value="ECO:0007669"/>
    <property type="project" value="UniProtKB-KW"/>
</dbReference>
<dbReference type="STRING" id="198092.SAMN02745194_01412"/>
<sequence length="67" mass="6815">MYVCICNALTDSQIQSAIASGAGRTHDVYAACNCRAQCGSCTASILCMLRSRPAGAADGEVMAAVAN</sequence>
<dbReference type="InterPro" id="IPR052371">
    <property type="entry name" value="BFD-associated_ferredoxin"/>
</dbReference>
<evidence type="ECO:0000313" key="10">
    <source>
        <dbReference type="EMBL" id="SHI93225.1"/>
    </source>
</evidence>
<organism evidence="10 11">
    <name type="scientific">Muricoccus roseus</name>
    <dbReference type="NCBI Taxonomy" id="198092"/>
    <lineage>
        <taxon>Bacteria</taxon>
        <taxon>Pseudomonadati</taxon>
        <taxon>Pseudomonadota</taxon>
        <taxon>Alphaproteobacteria</taxon>
        <taxon>Acetobacterales</taxon>
        <taxon>Roseomonadaceae</taxon>
        <taxon>Muricoccus</taxon>
    </lineage>
</organism>
<feature type="domain" description="BFD-like [2Fe-2S]-binding" evidence="9">
    <location>
        <begin position="2"/>
        <end position="49"/>
    </location>
</feature>
<dbReference type="OrthoDB" id="7428628at2"/>
<evidence type="ECO:0000256" key="6">
    <source>
        <dbReference type="ARBA" id="ARBA00023014"/>
    </source>
</evidence>
<name>A0A1M6F697_9PROT</name>
<dbReference type="GO" id="GO:0051537">
    <property type="term" value="F:2 iron, 2 sulfur cluster binding"/>
    <property type="evidence" value="ECO:0007669"/>
    <property type="project" value="UniProtKB-KW"/>
</dbReference>
<dbReference type="InterPro" id="IPR041854">
    <property type="entry name" value="BFD-like_2Fe2S-bd_dom_sf"/>
</dbReference>
<comment type="similarity">
    <text evidence="8">Belongs to the Bfd family.</text>
</comment>
<evidence type="ECO:0000256" key="1">
    <source>
        <dbReference type="ARBA" id="ARBA00022448"/>
    </source>
</evidence>
<proteinExistence type="inferred from homology"/>
<evidence type="ECO:0000256" key="7">
    <source>
        <dbReference type="ARBA" id="ARBA00039386"/>
    </source>
</evidence>
<accession>A0A1M6F697</accession>
<dbReference type="InterPro" id="IPR007419">
    <property type="entry name" value="BFD-like_2Fe2S-bd_dom"/>
</dbReference>
<keyword evidence="4" id="KW-0249">Electron transport</keyword>
<keyword evidence="3" id="KW-0479">Metal-binding</keyword>
<dbReference type="AlphaFoldDB" id="A0A1M6F697"/>